<dbReference type="AlphaFoldDB" id="A0A437MGB4"/>
<proteinExistence type="predicted"/>
<dbReference type="Gene3D" id="3.30.160.150">
    <property type="entry name" value="Lipoprotein like domain"/>
    <property type="match status" value="1"/>
</dbReference>
<reference evidence="1 2" key="1">
    <citation type="submission" date="2019-01" db="EMBL/GenBank/DDBJ databases">
        <authorList>
            <person name="Chen W.-M."/>
        </authorList>
    </citation>
    <scope>NUCLEOTIDE SEQUENCE [LARGE SCALE GENOMIC DNA]</scope>
    <source>
        <strain evidence="1 2">CCP-6</strain>
    </source>
</reference>
<dbReference type="Pfam" id="PF04390">
    <property type="entry name" value="LptE"/>
    <property type="match status" value="1"/>
</dbReference>
<accession>A0A437MGB4</accession>
<evidence type="ECO:0000313" key="1">
    <source>
        <dbReference type="EMBL" id="RVT96652.1"/>
    </source>
</evidence>
<dbReference type="GO" id="GO:0043165">
    <property type="term" value="P:Gram-negative-bacterium-type cell outer membrane assembly"/>
    <property type="evidence" value="ECO:0007669"/>
    <property type="project" value="InterPro"/>
</dbReference>
<dbReference type="PROSITE" id="PS51257">
    <property type="entry name" value="PROKAR_LIPOPROTEIN"/>
    <property type="match status" value="1"/>
</dbReference>
<sequence>MTTRRTLLLASPLLLAGCGFRPLYRPGNMPSGEALSAELAAVQVARIGERQGQLLRRALMARLEDTRPGTAPRYELRVGVRNDSDVQGYRTDGAITRIRVTVSADFVLMTLGTEQEEILRGTARKFDAFNLPDLQFFAADISREAMERRLMEDVAEDIARRLALEFRRRGEA</sequence>
<dbReference type="EMBL" id="SACL01000003">
    <property type="protein sequence ID" value="RVT96652.1"/>
    <property type="molecule type" value="Genomic_DNA"/>
</dbReference>
<keyword evidence="2" id="KW-1185">Reference proteome</keyword>
<organism evidence="1 2">
    <name type="scientific">Rhodovarius crocodyli</name>
    <dbReference type="NCBI Taxonomy" id="1979269"/>
    <lineage>
        <taxon>Bacteria</taxon>
        <taxon>Pseudomonadati</taxon>
        <taxon>Pseudomonadota</taxon>
        <taxon>Alphaproteobacteria</taxon>
        <taxon>Acetobacterales</taxon>
        <taxon>Roseomonadaceae</taxon>
        <taxon>Rhodovarius</taxon>
    </lineage>
</organism>
<evidence type="ECO:0008006" key="3">
    <source>
        <dbReference type="Google" id="ProtNLM"/>
    </source>
</evidence>
<comment type="caution">
    <text evidence="1">The sequence shown here is derived from an EMBL/GenBank/DDBJ whole genome shotgun (WGS) entry which is preliminary data.</text>
</comment>
<name>A0A437MGB4_9PROT</name>
<dbReference type="RefSeq" id="WP_127787304.1">
    <property type="nucleotide sequence ID" value="NZ_SACL01000003.1"/>
</dbReference>
<protein>
    <recommendedName>
        <fullName evidence="3">LPS-assembly lipoprotein LptE</fullName>
    </recommendedName>
</protein>
<gene>
    <name evidence="1" type="ORF">EOD42_09540</name>
</gene>
<dbReference type="InterPro" id="IPR007485">
    <property type="entry name" value="LPS_assembly_LptE"/>
</dbReference>
<dbReference type="Proteomes" id="UP000282957">
    <property type="component" value="Unassembled WGS sequence"/>
</dbReference>
<evidence type="ECO:0000313" key="2">
    <source>
        <dbReference type="Proteomes" id="UP000282957"/>
    </source>
</evidence>
<dbReference type="OrthoDB" id="8480109at2"/>
<dbReference type="GO" id="GO:0019867">
    <property type="term" value="C:outer membrane"/>
    <property type="evidence" value="ECO:0007669"/>
    <property type="project" value="InterPro"/>
</dbReference>